<accession>A0A8S5L5N1</accession>
<dbReference type="Gene3D" id="2.40.160.220">
    <property type="match status" value="1"/>
</dbReference>
<keyword evidence="1" id="KW-0946">Virion</keyword>
<evidence type="ECO:0000313" key="1">
    <source>
        <dbReference type="EMBL" id="DAD52602.1"/>
    </source>
</evidence>
<name>A0A8S5L5N1_9VIRU</name>
<evidence type="ECO:0000313" key="2">
    <source>
        <dbReference type="Proteomes" id="UP000676893"/>
    </source>
</evidence>
<dbReference type="RefSeq" id="YP_010770870.1">
    <property type="nucleotide sequence ID" value="NC_074416.1"/>
</dbReference>
<sequence length="119" mass="12304">MAFSDPQSVTFDGAAKSLPRTGAGATSGLFRSPDQKFRLVIAHNTTKGGRVQHVARLELADIVANPLVPSTNSAITAAATFTVNQPSNGLDAETIKDLAAALVAWATEGNLVKLVTGES</sequence>
<keyword evidence="1" id="KW-0167">Capsid protein</keyword>
<dbReference type="GO" id="GO:0019028">
    <property type="term" value="C:viral capsid"/>
    <property type="evidence" value="ECO:0007669"/>
    <property type="project" value="UniProtKB-KW"/>
</dbReference>
<gene>
    <name evidence="1" type="primary">SRR6960549_9_2</name>
</gene>
<organism evidence="1 2">
    <name type="scientific">ssRNA phage SRR6960549_9</name>
    <dbReference type="NCBI Taxonomy" id="2786546"/>
    <lineage>
        <taxon>Viruses</taxon>
        <taxon>Riboviria</taxon>
        <taxon>Orthornavirae</taxon>
        <taxon>Lenarviricota</taxon>
        <taxon>Leviviricetes</taxon>
        <taxon>Timlovirales</taxon>
        <taxon>Steitzviridae</taxon>
        <taxon>Lihvevirus</taxon>
        <taxon>Lihvevirus borborenecus</taxon>
    </lineage>
</organism>
<dbReference type="KEGG" id="vg:80400427"/>
<dbReference type="GeneID" id="80400427"/>
<protein>
    <submittedName>
        <fullName evidence="1">Coat protein</fullName>
    </submittedName>
</protein>
<reference evidence="1" key="1">
    <citation type="submission" date="2020-09" db="EMBL/GenBank/DDBJ databases">
        <title>Leviviricetes taxonomy.</title>
        <authorList>
            <person name="Stockdale S.R."/>
            <person name="Callanan J."/>
            <person name="Adriaenssens E.M."/>
            <person name="Kuhn J.H."/>
            <person name="Rumnieks J."/>
            <person name="Shkoporov A."/>
            <person name="Draper L.A."/>
            <person name="Ross P."/>
            <person name="Hill C."/>
        </authorList>
    </citation>
    <scope>NUCLEOTIDE SEQUENCE</scope>
</reference>
<dbReference type="EMBL" id="BK014152">
    <property type="protein sequence ID" value="DAD52602.1"/>
    <property type="molecule type" value="Genomic_RNA"/>
</dbReference>
<dbReference type="Proteomes" id="UP000676893">
    <property type="component" value="Segment"/>
</dbReference>
<proteinExistence type="predicted"/>
<keyword evidence="2" id="KW-1185">Reference proteome</keyword>